<keyword evidence="4 6" id="KW-1133">Transmembrane helix</keyword>
<evidence type="ECO:0000256" key="4">
    <source>
        <dbReference type="ARBA" id="ARBA00022989"/>
    </source>
</evidence>
<dbReference type="EMBL" id="BROH01000008">
    <property type="protein sequence ID" value="GKY88864.1"/>
    <property type="molecule type" value="Genomic_DNA"/>
</dbReference>
<dbReference type="SUPFAM" id="SSF103481">
    <property type="entry name" value="Multidrug resistance efflux transporter EmrE"/>
    <property type="match status" value="2"/>
</dbReference>
<evidence type="ECO:0000313" key="9">
    <source>
        <dbReference type="Proteomes" id="UP001144205"/>
    </source>
</evidence>
<feature type="transmembrane region" description="Helical" evidence="6">
    <location>
        <begin position="125"/>
        <end position="144"/>
    </location>
</feature>
<accession>A0ABQ5LV77</accession>
<feature type="transmembrane region" description="Helical" evidence="6">
    <location>
        <begin position="181"/>
        <end position="203"/>
    </location>
</feature>
<feature type="domain" description="EamA" evidence="7">
    <location>
        <begin position="150"/>
        <end position="279"/>
    </location>
</feature>
<protein>
    <recommendedName>
        <fullName evidence="7">EamA domain-containing protein</fullName>
    </recommendedName>
</protein>
<evidence type="ECO:0000313" key="8">
    <source>
        <dbReference type="EMBL" id="GKY88864.1"/>
    </source>
</evidence>
<dbReference type="Proteomes" id="UP001144205">
    <property type="component" value="Unassembled WGS sequence"/>
</dbReference>
<feature type="transmembrane region" description="Helical" evidence="6">
    <location>
        <begin position="100"/>
        <end position="118"/>
    </location>
</feature>
<keyword evidence="5 6" id="KW-0472">Membrane</keyword>
<gene>
    <name evidence="8" type="ORF">STA1M1_27330</name>
</gene>
<feature type="transmembrane region" description="Helical" evidence="6">
    <location>
        <begin position="209"/>
        <end position="230"/>
    </location>
</feature>
<comment type="subcellular location">
    <subcellularLocation>
        <location evidence="1">Membrane</location>
        <topology evidence="1">Multi-pass membrane protein</topology>
    </subcellularLocation>
</comment>
<feature type="transmembrane region" description="Helical" evidence="6">
    <location>
        <begin position="237"/>
        <end position="257"/>
    </location>
</feature>
<dbReference type="RefSeq" id="WP_281842903.1">
    <property type="nucleotide sequence ID" value="NZ_BROH01000008.1"/>
</dbReference>
<dbReference type="InterPro" id="IPR037185">
    <property type="entry name" value="EmrE-like"/>
</dbReference>
<evidence type="ECO:0000259" key="7">
    <source>
        <dbReference type="Pfam" id="PF00892"/>
    </source>
</evidence>
<evidence type="ECO:0000256" key="3">
    <source>
        <dbReference type="ARBA" id="ARBA00022692"/>
    </source>
</evidence>
<evidence type="ECO:0000256" key="6">
    <source>
        <dbReference type="SAM" id="Phobius"/>
    </source>
</evidence>
<feature type="transmembrane region" description="Helical" evidence="6">
    <location>
        <begin position="263"/>
        <end position="281"/>
    </location>
</feature>
<feature type="transmembrane region" description="Helical" evidence="6">
    <location>
        <begin position="77"/>
        <end position="94"/>
    </location>
</feature>
<proteinExistence type="inferred from homology"/>
<name>A0ABQ5LV77_9RHOB</name>
<keyword evidence="9" id="KW-1185">Reference proteome</keyword>
<reference evidence="8" key="1">
    <citation type="journal article" date="2023" name="Int. J. Syst. Evol. Microbiol.">
        <title>Sinisalibacter aestuarii sp. nov., isolated from estuarine sediment of the Arakawa River.</title>
        <authorList>
            <person name="Arafat S.T."/>
            <person name="Hirano S."/>
            <person name="Sato A."/>
            <person name="Takeuchi K."/>
            <person name="Yasuda T."/>
            <person name="Terahara T."/>
            <person name="Hamada M."/>
            <person name="Kobayashi T."/>
        </authorList>
    </citation>
    <scope>NUCLEOTIDE SEQUENCE</scope>
    <source>
        <strain evidence="8">B-399</strain>
    </source>
</reference>
<keyword evidence="3 6" id="KW-0812">Transmembrane</keyword>
<feature type="transmembrane region" description="Helical" evidence="6">
    <location>
        <begin position="47"/>
        <end position="65"/>
    </location>
</feature>
<evidence type="ECO:0000256" key="2">
    <source>
        <dbReference type="ARBA" id="ARBA00009853"/>
    </source>
</evidence>
<dbReference type="PANTHER" id="PTHR22911">
    <property type="entry name" value="ACYL-MALONYL CONDENSING ENZYME-RELATED"/>
    <property type="match status" value="1"/>
</dbReference>
<feature type="transmembrane region" description="Helical" evidence="6">
    <location>
        <begin position="150"/>
        <end position="169"/>
    </location>
</feature>
<evidence type="ECO:0000256" key="1">
    <source>
        <dbReference type="ARBA" id="ARBA00004141"/>
    </source>
</evidence>
<evidence type="ECO:0000256" key="5">
    <source>
        <dbReference type="ARBA" id="ARBA00023136"/>
    </source>
</evidence>
<dbReference type="InterPro" id="IPR000620">
    <property type="entry name" value="EamA_dom"/>
</dbReference>
<comment type="similarity">
    <text evidence="2">Belongs to the drug/metabolite transporter (DMT) superfamily. 10 TMS drug/metabolite exporter (DME) (TC 2.A.7.3) family.</text>
</comment>
<comment type="caution">
    <text evidence="8">The sequence shown here is derived from an EMBL/GenBank/DDBJ whole genome shotgun (WGS) entry which is preliminary data.</text>
</comment>
<organism evidence="8 9">
    <name type="scientific">Sinisalibacter aestuarii</name>
    <dbReference type="NCBI Taxonomy" id="2949426"/>
    <lineage>
        <taxon>Bacteria</taxon>
        <taxon>Pseudomonadati</taxon>
        <taxon>Pseudomonadota</taxon>
        <taxon>Alphaproteobacteria</taxon>
        <taxon>Rhodobacterales</taxon>
        <taxon>Roseobacteraceae</taxon>
        <taxon>Sinisalibacter</taxon>
    </lineage>
</organism>
<feature type="domain" description="EamA" evidence="7">
    <location>
        <begin position="9"/>
        <end position="141"/>
    </location>
</feature>
<feature type="transmembrane region" description="Helical" evidence="6">
    <location>
        <begin position="7"/>
        <end position="27"/>
    </location>
</feature>
<dbReference type="PANTHER" id="PTHR22911:SF6">
    <property type="entry name" value="SOLUTE CARRIER FAMILY 35 MEMBER G1"/>
    <property type="match status" value="1"/>
</dbReference>
<dbReference type="Pfam" id="PF00892">
    <property type="entry name" value="EamA"/>
    <property type="match status" value="2"/>
</dbReference>
<sequence length="287" mass="30622">MDKSHPLVAVAFMLAATAFIAGTTLLAKMAGAGEAGLHPLQISQGRFLFAFLGFWSAAAVLRPRFTRPDMKVHLARTLAGWAGVTGMFAAVQFIPLSDATAITFTNPVFAMLLAILFLHEKVGPWRWLAAAIAFAGALVLIRPGPGTFEPGALIALGAAAVMGTEIVILKALTGREKPFQILLINNSLGVVIATIAALFVWQWPSPEQWAILAALGLMMATAQSLYIQALRRADASFVMPFSYATLIFATLYDFGMFRAVPDALSFAGAGIILTGGLLMAWREGRRA</sequence>